<keyword evidence="4" id="KW-1185">Reference proteome</keyword>
<dbReference type="NCBIfam" id="TIGR01451">
    <property type="entry name" value="B_ant_repeat"/>
    <property type="match status" value="2"/>
</dbReference>
<evidence type="ECO:0000259" key="2">
    <source>
        <dbReference type="Pfam" id="PF24346"/>
    </source>
</evidence>
<dbReference type="InterPro" id="IPR055354">
    <property type="entry name" value="DUF7507"/>
</dbReference>
<feature type="domain" description="DUF7507" evidence="2">
    <location>
        <begin position="89"/>
        <end position="188"/>
    </location>
</feature>
<evidence type="ECO:0000313" key="3">
    <source>
        <dbReference type="EMBL" id="TJY59675.1"/>
    </source>
</evidence>
<reference evidence="3 4" key="1">
    <citation type="submission" date="2019-04" db="EMBL/GenBank/DDBJ databases">
        <title>Sphingobacterium olei sp. nov., isolated from oil-contaminated soil.</title>
        <authorList>
            <person name="Liu B."/>
        </authorList>
    </citation>
    <scope>NUCLEOTIDE SEQUENCE [LARGE SCALE GENOMIC DNA]</scope>
    <source>
        <strain evidence="3 4">Y3L14</strain>
    </source>
</reference>
<feature type="domain" description="DUF7507" evidence="2">
    <location>
        <begin position="1"/>
        <end position="66"/>
    </location>
</feature>
<dbReference type="InterPro" id="IPR013783">
    <property type="entry name" value="Ig-like_fold"/>
</dbReference>
<proteinExistence type="predicted"/>
<feature type="non-terminal residue" evidence="3">
    <location>
        <position position="310"/>
    </location>
</feature>
<dbReference type="RefSeq" id="WP_136823261.1">
    <property type="nucleotide sequence ID" value="NZ_SUKA01000021.1"/>
</dbReference>
<dbReference type="PANTHER" id="PTHR34819:SF3">
    <property type="entry name" value="CELL SURFACE PROTEIN"/>
    <property type="match status" value="1"/>
</dbReference>
<accession>A0A4U0GLL1</accession>
<dbReference type="OrthoDB" id="3584537at2"/>
<dbReference type="InterPro" id="IPR047589">
    <property type="entry name" value="DUF11_rpt"/>
</dbReference>
<dbReference type="Pfam" id="PF24346">
    <property type="entry name" value="DUF7507"/>
    <property type="match status" value="3"/>
</dbReference>
<comment type="caution">
    <text evidence="3">The sequence shown here is derived from an EMBL/GenBank/DDBJ whole genome shotgun (WGS) entry which is preliminary data.</text>
</comment>
<gene>
    <name evidence="3" type="ORF">FAZ19_23725</name>
</gene>
<feature type="non-terminal residue" evidence="3">
    <location>
        <position position="1"/>
    </location>
</feature>
<evidence type="ECO:0000313" key="4">
    <source>
        <dbReference type="Proteomes" id="UP000309872"/>
    </source>
</evidence>
<feature type="region of interest" description="Disordered" evidence="1">
    <location>
        <begin position="172"/>
        <end position="209"/>
    </location>
</feature>
<evidence type="ECO:0000256" key="1">
    <source>
        <dbReference type="SAM" id="MobiDB-lite"/>
    </source>
</evidence>
<protein>
    <submittedName>
        <fullName evidence="3">DUF11 domain-containing protein</fullName>
    </submittedName>
</protein>
<dbReference type="Proteomes" id="UP000309872">
    <property type="component" value="Unassembled WGS sequence"/>
</dbReference>
<sequence length="310" mass="31321">VTIDNLVLTDDNAVIPAGEEQIGTLAPAGTRTITVTHVVTQADLDAGTVSNQATVTGDGPGGTPLTPVDSDDPNTPDPNDPTDTDVVQTPSFTVTKAITSAGPYNTVGQQITYTITVTNTGNVTIDNLVLTDDNAVIPAGEEQIGTLAPAATATISVTHVVTQADLDAGTVSNQATVTGDGPGGTPLTPVDSDDPNTPDPNDPTDTDVVQTPSFTVTKEITSAGPYNTVGQQITYDIVVTNTGNVTINNLVLTDNNAVIPAGEEQIGTLAPAATSTITVTHVVTQADLDAGTVSNQATVTGEGPDGTPLT</sequence>
<name>A0A4U0GLL1_9SPHI</name>
<dbReference type="AlphaFoldDB" id="A0A4U0GLL1"/>
<dbReference type="InterPro" id="IPR051172">
    <property type="entry name" value="Chlamydia_OmcB"/>
</dbReference>
<dbReference type="EMBL" id="SUKA01000021">
    <property type="protein sequence ID" value="TJY59675.1"/>
    <property type="molecule type" value="Genomic_DNA"/>
</dbReference>
<organism evidence="3 4">
    <name type="scientific">Sphingobacterium alkalisoli</name>
    <dbReference type="NCBI Taxonomy" id="1874115"/>
    <lineage>
        <taxon>Bacteria</taxon>
        <taxon>Pseudomonadati</taxon>
        <taxon>Bacteroidota</taxon>
        <taxon>Sphingobacteriia</taxon>
        <taxon>Sphingobacteriales</taxon>
        <taxon>Sphingobacteriaceae</taxon>
        <taxon>Sphingobacterium</taxon>
    </lineage>
</organism>
<feature type="region of interest" description="Disordered" evidence="1">
    <location>
        <begin position="50"/>
        <end position="87"/>
    </location>
</feature>
<dbReference type="Gene3D" id="2.60.40.10">
    <property type="entry name" value="Immunoglobulins"/>
    <property type="match status" value="1"/>
</dbReference>
<feature type="domain" description="DUF7507" evidence="2">
    <location>
        <begin position="211"/>
        <end position="309"/>
    </location>
</feature>
<dbReference type="PANTHER" id="PTHR34819">
    <property type="entry name" value="LARGE CYSTEINE-RICH PERIPLASMIC PROTEIN OMCB"/>
    <property type="match status" value="1"/>
</dbReference>